<feature type="transmembrane region" description="Helical" evidence="8">
    <location>
        <begin position="51"/>
        <end position="69"/>
    </location>
</feature>
<dbReference type="Gene3D" id="1.20.1510.10">
    <property type="entry name" value="Cation efflux protein transmembrane domain"/>
    <property type="match status" value="1"/>
</dbReference>
<keyword evidence="6" id="KW-0406">Ion transport</keyword>
<feature type="domain" description="Cation efflux protein cytoplasmic" evidence="10">
    <location>
        <begin position="220"/>
        <end position="293"/>
    </location>
</feature>
<feature type="transmembrane region" description="Helical" evidence="8">
    <location>
        <begin position="187"/>
        <end position="207"/>
    </location>
</feature>
<dbReference type="InterPro" id="IPR036837">
    <property type="entry name" value="Cation_efflux_CTD_sf"/>
</dbReference>
<comment type="caution">
    <text evidence="11">The sequence shown here is derived from an EMBL/GenBank/DDBJ whole genome shotgun (WGS) entry which is preliminary data.</text>
</comment>
<evidence type="ECO:0000256" key="4">
    <source>
        <dbReference type="ARBA" id="ARBA00022692"/>
    </source>
</evidence>
<dbReference type="InterPro" id="IPR058533">
    <property type="entry name" value="Cation_efflux_TM"/>
</dbReference>
<evidence type="ECO:0000256" key="3">
    <source>
        <dbReference type="ARBA" id="ARBA00022448"/>
    </source>
</evidence>
<feature type="domain" description="Cation efflux protein transmembrane" evidence="9">
    <location>
        <begin position="15"/>
        <end position="212"/>
    </location>
</feature>
<feature type="transmembrane region" description="Helical" evidence="8">
    <location>
        <begin position="81"/>
        <end position="103"/>
    </location>
</feature>
<keyword evidence="4 8" id="KW-0812">Transmembrane</keyword>
<feature type="transmembrane region" description="Helical" evidence="8">
    <location>
        <begin position="158"/>
        <end position="181"/>
    </location>
</feature>
<reference evidence="11 12" key="1">
    <citation type="submission" date="2018-04" db="EMBL/GenBank/DDBJ databases">
        <title>Genomic Encyclopedia of Type Strains, Phase IV (KMG-IV): sequencing the most valuable type-strain genomes for metagenomic binning, comparative biology and taxonomic classification.</title>
        <authorList>
            <person name="Goeker M."/>
        </authorList>
    </citation>
    <scope>NUCLEOTIDE SEQUENCE [LARGE SCALE GENOMIC DNA]</scope>
    <source>
        <strain evidence="11 12">DSM 28795</strain>
    </source>
</reference>
<gene>
    <name evidence="11" type="ORF">C7384_10313</name>
</gene>
<evidence type="ECO:0000256" key="5">
    <source>
        <dbReference type="ARBA" id="ARBA00022989"/>
    </source>
</evidence>
<comment type="similarity">
    <text evidence="2">Belongs to the cation diffusion facilitator (CDF) transporter (TC 2.A.4) family. SLC30A subfamily.</text>
</comment>
<dbReference type="Proteomes" id="UP000245433">
    <property type="component" value="Unassembled WGS sequence"/>
</dbReference>
<dbReference type="GO" id="GO:0005385">
    <property type="term" value="F:zinc ion transmembrane transporter activity"/>
    <property type="evidence" value="ECO:0007669"/>
    <property type="project" value="TreeGrafter"/>
</dbReference>
<evidence type="ECO:0000256" key="2">
    <source>
        <dbReference type="ARBA" id="ARBA00008873"/>
    </source>
</evidence>
<evidence type="ECO:0000256" key="6">
    <source>
        <dbReference type="ARBA" id="ARBA00023065"/>
    </source>
</evidence>
<evidence type="ECO:0000256" key="7">
    <source>
        <dbReference type="ARBA" id="ARBA00023136"/>
    </source>
</evidence>
<dbReference type="InterPro" id="IPR050681">
    <property type="entry name" value="CDF/SLC30A"/>
</dbReference>
<dbReference type="AlphaFoldDB" id="A0A2U1DBC5"/>
<dbReference type="InterPro" id="IPR027470">
    <property type="entry name" value="Cation_efflux_CTD"/>
</dbReference>
<feature type="transmembrane region" description="Helical" evidence="8">
    <location>
        <begin position="12"/>
        <end position="31"/>
    </location>
</feature>
<keyword evidence="12" id="KW-1185">Reference proteome</keyword>
<protein>
    <submittedName>
        <fullName evidence="11">Cobalt-zinc-cadmium efflux system protein</fullName>
    </submittedName>
</protein>
<evidence type="ECO:0000313" key="12">
    <source>
        <dbReference type="Proteomes" id="UP000245433"/>
    </source>
</evidence>
<dbReference type="Pfam" id="PF16916">
    <property type="entry name" value="ZT_dimer"/>
    <property type="match status" value="1"/>
</dbReference>
<dbReference type="InterPro" id="IPR002524">
    <property type="entry name" value="Cation_efflux"/>
</dbReference>
<dbReference type="PANTHER" id="PTHR11562:SF17">
    <property type="entry name" value="RE54080P-RELATED"/>
    <property type="match status" value="1"/>
</dbReference>
<organism evidence="11 12">
    <name type="scientific">Convivina intestini</name>
    <dbReference type="NCBI Taxonomy" id="1505726"/>
    <lineage>
        <taxon>Bacteria</taxon>
        <taxon>Bacillati</taxon>
        <taxon>Bacillota</taxon>
        <taxon>Bacilli</taxon>
        <taxon>Lactobacillales</taxon>
        <taxon>Lactobacillaceae</taxon>
        <taxon>Convivina</taxon>
    </lineage>
</organism>
<dbReference type="OrthoDB" id="9809646at2"/>
<dbReference type="EMBL" id="QEKT01000003">
    <property type="protein sequence ID" value="PVY84995.1"/>
    <property type="molecule type" value="Genomic_DNA"/>
</dbReference>
<dbReference type="SUPFAM" id="SSF160240">
    <property type="entry name" value="Cation efflux protein cytoplasmic domain-like"/>
    <property type="match status" value="1"/>
</dbReference>
<proteinExistence type="inferred from homology"/>
<dbReference type="SUPFAM" id="SSF161111">
    <property type="entry name" value="Cation efflux protein transmembrane domain-like"/>
    <property type="match status" value="1"/>
</dbReference>
<sequence>MSDTHDNAVKQKPYIIGIVINLVFVLAEIVFAQIAHSTALFADAFHNLSDVLALVIAWLAVVVFGLRATKQHTYGWHNVSILASIFNALLLLGAVVTIFYEGIRDLFFVTPEHTTGWIVTVVAAIGIVVNFSTAMLFKISGAPDEHGHHHGQDLNAKTAYLHLLADAGVSVGVILAGWLIQMTGWQIIDPIVSLIIGVIILVTAWPVMKSTFNLAINGVPDNVDEEEIYQYLNQHAGIQELHDLHIWPLSTTESALTVHLAVENPADAQNILEDVTDQLRSHYHISHVTIQIEGPWHETNCNSI</sequence>
<evidence type="ECO:0000313" key="11">
    <source>
        <dbReference type="EMBL" id="PVY84995.1"/>
    </source>
</evidence>
<evidence type="ECO:0000259" key="10">
    <source>
        <dbReference type="Pfam" id="PF16916"/>
    </source>
</evidence>
<dbReference type="Pfam" id="PF01545">
    <property type="entry name" value="Cation_efflux"/>
    <property type="match status" value="1"/>
</dbReference>
<evidence type="ECO:0000256" key="1">
    <source>
        <dbReference type="ARBA" id="ARBA00004141"/>
    </source>
</evidence>
<keyword evidence="7 8" id="KW-0472">Membrane</keyword>
<evidence type="ECO:0000259" key="9">
    <source>
        <dbReference type="Pfam" id="PF01545"/>
    </source>
</evidence>
<dbReference type="PANTHER" id="PTHR11562">
    <property type="entry name" value="CATION EFFLUX PROTEIN/ ZINC TRANSPORTER"/>
    <property type="match status" value="1"/>
</dbReference>
<dbReference type="InterPro" id="IPR027469">
    <property type="entry name" value="Cation_efflux_TMD_sf"/>
</dbReference>
<evidence type="ECO:0000256" key="8">
    <source>
        <dbReference type="SAM" id="Phobius"/>
    </source>
</evidence>
<name>A0A2U1DBC5_9LACO</name>
<dbReference type="RefSeq" id="WP_089938607.1">
    <property type="nucleotide sequence ID" value="NZ_CAKOEX010000003.1"/>
</dbReference>
<feature type="transmembrane region" description="Helical" evidence="8">
    <location>
        <begin position="115"/>
        <end position="137"/>
    </location>
</feature>
<dbReference type="NCBIfam" id="TIGR01297">
    <property type="entry name" value="CDF"/>
    <property type="match status" value="1"/>
</dbReference>
<keyword evidence="5 8" id="KW-1133">Transmembrane helix</keyword>
<accession>A0A2U1DBC5</accession>
<keyword evidence="3" id="KW-0813">Transport</keyword>
<comment type="subcellular location">
    <subcellularLocation>
        <location evidence="1">Membrane</location>
        <topology evidence="1">Multi-pass membrane protein</topology>
    </subcellularLocation>
</comment>
<dbReference type="GO" id="GO:0005886">
    <property type="term" value="C:plasma membrane"/>
    <property type="evidence" value="ECO:0007669"/>
    <property type="project" value="TreeGrafter"/>
</dbReference>